<evidence type="ECO:0000313" key="2">
    <source>
        <dbReference type="Proteomes" id="UP001501153"/>
    </source>
</evidence>
<dbReference type="Proteomes" id="UP001501153">
    <property type="component" value="Unassembled WGS sequence"/>
</dbReference>
<proteinExistence type="predicted"/>
<gene>
    <name evidence="1" type="ORF">GCM10023185_25040</name>
</gene>
<evidence type="ECO:0000313" key="1">
    <source>
        <dbReference type="EMBL" id="GAA4358929.1"/>
    </source>
</evidence>
<protein>
    <recommendedName>
        <fullName evidence="3">Core-binding (CB) domain-containing protein</fullName>
    </recommendedName>
</protein>
<name>A0ABP8IHG4_9BACT</name>
<organism evidence="1 2">
    <name type="scientific">Hymenobacter saemangeumensis</name>
    <dbReference type="NCBI Taxonomy" id="1084522"/>
    <lineage>
        <taxon>Bacteria</taxon>
        <taxon>Pseudomonadati</taxon>
        <taxon>Bacteroidota</taxon>
        <taxon>Cytophagia</taxon>
        <taxon>Cytophagales</taxon>
        <taxon>Hymenobacteraceae</taxon>
        <taxon>Hymenobacter</taxon>
    </lineage>
</organism>
<comment type="caution">
    <text evidence="1">The sequence shown here is derived from an EMBL/GenBank/DDBJ whole genome shotgun (WGS) entry which is preliminary data.</text>
</comment>
<dbReference type="RefSeq" id="WP_345236397.1">
    <property type="nucleotide sequence ID" value="NZ_BAABGZ010000028.1"/>
</dbReference>
<accession>A0ABP8IHG4</accession>
<dbReference type="EMBL" id="BAABGZ010000028">
    <property type="protein sequence ID" value="GAA4358929.1"/>
    <property type="molecule type" value="Genomic_DNA"/>
</dbReference>
<reference evidence="2" key="1">
    <citation type="journal article" date="2019" name="Int. J. Syst. Evol. Microbiol.">
        <title>The Global Catalogue of Microorganisms (GCM) 10K type strain sequencing project: providing services to taxonomists for standard genome sequencing and annotation.</title>
        <authorList>
            <consortium name="The Broad Institute Genomics Platform"/>
            <consortium name="The Broad Institute Genome Sequencing Center for Infectious Disease"/>
            <person name="Wu L."/>
            <person name="Ma J."/>
        </authorList>
    </citation>
    <scope>NUCLEOTIDE SEQUENCE [LARGE SCALE GENOMIC DNA]</scope>
    <source>
        <strain evidence="2">JCM 17923</strain>
    </source>
</reference>
<sequence length="254" mass="29828">MKSPTVYRHKIKVHFYPIHSEADKQGWCALRVTVRWHGETMHLRTGERVLPRKVGKKGELIMLWDEKTDRVTSQHPDYLNLNDRLNDWERDVLAAFDALWGAAPFQKISKEALHRYLFPETEKGPDPSAQTWRQVLEQWKEKNRHLAVDSLRKYDQMATMMESWRPALRPLQFNEDAAQDYLNHLLDQELSDAAIKVHFTGIRKCLERLGRPTDASWLQYSAKNAPQLDLEIAELRCLIAWKPTAAYLAEERDR</sequence>
<keyword evidence="2" id="KW-1185">Reference proteome</keyword>
<evidence type="ECO:0008006" key="3">
    <source>
        <dbReference type="Google" id="ProtNLM"/>
    </source>
</evidence>